<dbReference type="PROSITE" id="PS51465">
    <property type="entry name" value="KAZAL_2"/>
    <property type="match status" value="1"/>
</dbReference>
<dbReference type="InterPro" id="IPR002350">
    <property type="entry name" value="Kazal_dom"/>
</dbReference>
<dbReference type="EMBL" id="OU963901">
    <property type="protein sequence ID" value="CAH0407384.1"/>
    <property type="molecule type" value="Genomic_DNA"/>
</dbReference>
<keyword evidence="6" id="KW-0325">Glycoprotein</keyword>
<dbReference type="InterPro" id="IPR000716">
    <property type="entry name" value="Thyroglobulin_1"/>
</dbReference>
<gene>
    <name evidence="14" type="ORF">CHILSU_LOCUS10783</name>
</gene>
<evidence type="ECO:0000313" key="14">
    <source>
        <dbReference type="EMBL" id="CAH0407384.1"/>
    </source>
</evidence>
<keyword evidence="2" id="KW-0964">Secreted</keyword>
<dbReference type="Proteomes" id="UP001153292">
    <property type="component" value="Chromosome 8"/>
</dbReference>
<feature type="domain" description="EF-hand" evidence="11">
    <location>
        <begin position="266"/>
        <end position="301"/>
    </location>
</feature>
<evidence type="ECO:0000256" key="7">
    <source>
        <dbReference type="ARBA" id="ARBA00023207"/>
    </source>
</evidence>
<dbReference type="Gene3D" id="3.30.60.30">
    <property type="match status" value="1"/>
</dbReference>
<keyword evidence="4" id="KW-0654">Proteoglycan</keyword>
<evidence type="ECO:0000259" key="11">
    <source>
        <dbReference type="PROSITE" id="PS50222"/>
    </source>
</evidence>
<name>A0ABN8BGX4_CHISP</name>
<evidence type="ECO:0000259" key="12">
    <source>
        <dbReference type="PROSITE" id="PS51162"/>
    </source>
</evidence>
<comment type="caution">
    <text evidence="8">Lacks conserved residue(s) required for the propagation of feature annotation.</text>
</comment>
<keyword evidence="5 8" id="KW-1015">Disulfide bond</keyword>
<evidence type="ECO:0000256" key="6">
    <source>
        <dbReference type="ARBA" id="ARBA00023180"/>
    </source>
</evidence>
<evidence type="ECO:0000256" key="10">
    <source>
        <dbReference type="SAM" id="SignalP"/>
    </source>
</evidence>
<evidence type="ECO:0000256" key="5">
    <source>
        <dbReference type="ARBA" id="ARBA00023157"/>
    </source>
</evidence>
<dbReference type="PANTHER" id="PTHR13866:SF30">
    <property type="match status" value="1"/>
</dbReference>
<dbReference type="Gene3D" id="1.10.238.10">
    <property type="entry name" value="EF-hand"/>
    <property type="match status" value="1"/>
</dbReference>
<feature type="domain" description="Thyroglobulin type-1" evidence="12">
    <location>
        <begin position="333"/>
        <end position="393"/>
    </location>
</feature>
<dbReference type="PROSITE" id="PS00484">
    <property type="entry name" value="THYROGLOBULIN_1_1"/>
    <property type="match status" value="1"/>
</dbReference>
<feature type="compositionally biased region" description="Low complexity" evidence="9">
    <location>
        <begin position="418"/>
        <end position="427"/>
    </location>
</feature>
<dbReference type="PANTHER" id="PTHR13866">
    <property type="entry name" value="SPARC OSTEONECTIN"/>
    <property type="match status" value="1"/>
</dbReference>
<dbReference type="Pfam" id="PF07648">
    <property type="entry name" value="Kazal_2"/>
    <property type="match status" value="1"/>
</dbReference>
<keyword evidence="3 10" id="KW-0732">Signal</keyword>
<proteinExistence type="predicted"/>
<feature type="chain" id="PRO_5045508972" description="Proteoglycan Cow" evidence="10">
    <location>
        <begin position="22"/>
        <end position="427"/>
    </location>
</feature>
<dbReference type="PROSITE" id="PS51162">
    <property type="entry name" value="THYROGLOBULIN_1_2"/>
    <property type="match status" value="1"/>
</dbReference>
<dbReference type="Pfam" id="PF00086">
    <property type="entry name" value="Thyroglobulin_1"/>
    <property type="match status" value="1"/>
</dbReference>
<evidence type="ECO:0000256" key="2">
    <source>
        <dbReference type="ARBA" id="ARBA00022525"/>
    </source>
</evidence>
<evidence type="ECO:0008006" key="16">
    <source>
        <dbReference type="Google" id="ProtNLM"/>
    </source>
</evidence>
<feature type="signal peptide" evidence="10">
    <location>
        <begin position="1"/>
        <end position="21"/>
    </location>
</feature>
<dbReference type="SUPFAM" id="SSF57610">
    <property type="entry name" value="Thyroglobulin type-1 domain"/>
    <property type="match status" value="1"/>
</dbReference>
<feature type="region of interest" description="Disordered" evidence="9">
    <location>
        <begin position="201"/>
        <end position="223"/>
    </location>
</feature>
<feature type="disulfide bond" evidence="8">
    <location>
        <begin position="365"/>
        <end position="372"/>
    </location>
</feature>
<keyword evidence="7" id="KW-0357">Heparan sulfate</keyword>
<dbReference type="InterPro" id="IPR011992">
    <property type="entry name" value="EF-hand-dom_pair"/>
</dbReference>
<comment type="subcellular location">
    <subcellularLocation>
        <location evidence="1">Secreted</location>
    </subcellularLocation>
</comment>
<evidence type="ECO:0000313" key="15">
    <source>
        <dbReference type="Proteomes" id="UP001153292"/>
    </source>
</evidence>
<evidence type="ECO:0000256" key="4">
    <source>
        <dbReference type="ARBA" id="ARBA00022974"/>
    </source>
</evidence>
<dbReference type="Pfam" id="PF10591">
    <property type="entry name" value="SPARC_Ca_bdg"/>
    <property type="match status" value="1"/>
</dbReference>
<dbReference type="PROSITE" id="PS50222">
    <property type="entry name" value="EF_HAND_2"/>
    <property type="match status" value="1"/>
</dbReference>
<accession>A0ABN8BGX4</accession>
<dbReference type="Gene3D" id="4.10.800.10">
    <property type="entry name" value="Thyroglobulin type-1"/>
    <property type="match status" value="1"/>
</dbReference>
<reference evidence="14" key="1">
    <citation type="submission" date="2021-12" db="EMBL/GenBank/DDBJ databases">
        <authorList>
            <person name="King R."/>
        </authorList>
    </citation>
    <scope>NUCLEOTIDE SEQUENCE</scope>
</reference>
<protein>
    <recommendedName>
        <fullName evidence="16">Proteoglycan Cow</fullName>
    </recommendedName>
</protein>
<evidence type="ECO:0000256" key="3">
    <source>
        <dbReference type="ARBA" id="ARBA00022729"/>
    </source>
</evidence>
<dbReference type="InterPro" id="IPR036058">
    <property type="entry name" value="Kazal_dom_sf"/>
</dbReference>
<dbReference type="CDD" id="cd00104">
    <property type="entry name" value="KAZAL_FS"/>
    <property type="match status" value="1"/>
</dbReference>
<dbReference type="SMART" id="SM00280">
    <property type="entry name" value="KAZAL"/>
    <property type="match status" value="1"/>
</dbReference>
<dbReference type="SUPFAM" id="SSF100895">
    <property type="entry name" value="Kazal-type serine protease inhibitors"/>
    <property type="match status" value="1"/>
</dbReference>
<dbReference type="SMART" id="SM00211">
    <property type="entry name" value="TY"/>
    <property type="match status" value="1"/>
</dbReference>
<feature type="region of interest" description="Disordered" evidence="9">
    <location>
        <begin position="397"/>
        <end position="427"/>
    </location>
</feature>
<evidence type="ECO:0000256" key="8">
    <source>
        <dbReference type="PROSITE-ProRule" id="PRU00500"/>
    </source>
</evidence>
<evidence type="ECO:0000256" key="9">
    <source>
        <dbReference type="SAM" id="MobiDB-lite"/>
    </source>
</evidence>
<dbReference type="CDD" id="cd00191">
    <property type="entry name" value="TY"/>
    <property type="match status" value="1"/>
</dbReference>
<keyword evidence="15" id="KW-1185">Reference proteome</keyword>
<sequence>MRAWLYAAAVTTLLALPAAAARRSDQDFEFDDDSEANVDLTPVHSRKPRRYIYDPHNSLCQSLVCKRREVCLLKDAFTALCANKKEILRKGDTIVAGSVREDSVWGREDDDDVFYEGGTGSETGVRVDTSSDTEESAAASRCVGCPARGRAEFLCGSDNRTYSSLCRLDLHNCVRRTARPVRLACRGFCPCTRRRTHAKPDREWRRRKADSERNEVLPERPARRRNELGSEECALDKMANRLLDWFSVLMEEAGETHAPEEGFPSDCKAEVRWIFAHLDTDGDGFLSPTNLYSLRHDDRERCLRPFLASCGDGAAGGAGVSRAAWCGCLRRGARPCTALARALPPRRASYVPACDSRGFYRPRQCHAAIGVCWCVDAHGAELPGTRTKGAAACPPAHAALAPAPAPPEGAPADDEDAPGSGDMELRF</sequence>
<evidence type="ECO:0000259" key="13">
    <source>
        <dbReference type="PROSITE" id="PS51465"/>
    </source>
</evidence>
<dbReference type="InterPro" id="IPR036857">
    <property type="entry name" value="Thyroglobulin_1_sf"/>
</dbReference>
<dbReference type="SUPFAM" id="SSF47473">
    <property type="entry name" value="EF-hand"/>
    <property type="match status" value="1"/>
</dbReference>
<dbReference type="InterPro" id="IPR002048">
    <property type="entry name" value="EF_hand_dom"/>
</dbReference>
<dbReference type="InterPro" id="IPR019577">
    <property type="entry name" value="SPARC/Testican_Ca-bd-dom"/>
</dbReference>
<organism evidence="14 15">
    <name type="scientific">Chilo suppressalis</name>
    <name type="common">Asiatic rice borer moth</name>
    <dbReference type="NCBI Taxonomy" id="168631"/>
    <lineage>
        <taxon>Eukaryota</taxon>
        <taxon>Metazoa</taxon>
        <taxon>Ecdysozoa</taxon>
        <taxon>Arthropoda</taxon>
        <taxon>Hexapoda</taxon>
        <taxon>Insecta</taxon>
        <taxon>Pterygota</taxon>
        <taxon>Neoptera</taxon>
        <taxon>Endopterygota</taxon>
        <taxon>Lepidoptera</taxon>
        <taxon>Glossata</taxon>
        <taxon>Ditrysia</taxon>
        <taxon>Pyraloidea</taxon>
        <taxon>Crambidae</taxon>
        <taxon>Crambinae</taxon>
        <taxon>Chilo</taxon>
    </lineage>
</organism>
<feature type="domain" description="Kazal-like" evidence="13">
    <location>
        <begin position="136"/>
        <end position="190"/>
    </location>
</feature>
<evidence type="ECO:0000256" key="1">
    <source>
        <dbReference type="ARBA" id="ARBA00004613"/>
    </source>
</evidence>